<comment type="caution">
    <text evidence="2">The sequence shown here is derived from an EMBL/GenBank/DDBJ whole genome shotgun (WGS) entry which is preliminary data.</text>
</comment>
<name>A3TSN8_PSEBH</name>
<feature type="domain" description="YjiS-like" evidence="1">
    <location>
        <begin position="1"/>
        <end position="16"/>
    </location>
</feature>
<dbReference type="EMBL" id="AAMO01000001">
    <property type="protein sequence ID" value="EAQ04665.1"/>
    <property type="molecule type" value="Genomic_DNA"/>
</dbReference>
<dbReference type="InterPro" id="IPR009506">
    <property type="entry name" value="YjiS-like"/>
</dbReference>
<keyword evidence="3" id="KW-1185">Reference proteome</keyword>
<proteinExistence type="predicted"/>
<dbReference type="HOGENOM" id="CLU_3138396_0_0_5"/>
<evidence type="ECO:0000313" key="3">
    <source>
        <dbReference type="Proteomes" id="UP000004318"/>
    </source>
</evidence>
<sequence length="49" mass="5789">MDDRLLRDIGIERSDIPRVVDVFTDREWAVRPVSPDVEQSYRLRCDRAA</sequence>
<dbReference type="AlphaFoldDB" id="A3TSN8"/>
<reference evidence="2 3" key="1">
    <citation type="journal article" date="2010" name="J. Bacteriol.">
        <title>Genome sequences of Oceanicola granulosus HTCC2516(T) and Oceanicola batsensis HTCC2597(TDelta).</title>
        <authorList>
            <person name="Thrash J.C."/>
            <person name="Cho J.C."/>
            <person name="Vergin K.L."/>
            <person name="Giovannoni S.J."/>
        </authorList>
    </citation>
    <scope>NUCLEOTIDE SEQUENCE [LARGE SCALE GENOMIC DNA]</scope>
    <source>
        <strain evidence="3">ATCC BAA-863 / DSM 15984 / KCTC 12145 / HTCC2597</strain>
    </source>
</reference>
<evidence type="ECO:0000259" key="1">
    <source>
        <dbReference type="Pfam" id="PF06568"/>
    </source>
</evidence>
<evidence type="ECO:0000313" key="2">
    <source>
        <dbReference type="EMBL" id="EAQ04665.1"/>
    </source>
</evidence>
<dbReference type="Proteomes" id="UP000004318">
    <property type="component" value="Unassembled WGS sequence"/>
</dbReference>
<dbReference type="Pfam" id="PF06568">
    <property type="entry name" value="YjiS-like"/>
    <property type="match status" value="1"/>
</dbReference>
<organism evidence="2 3">
    <name type="scientific">Pseudooceanicola batsensis (strain ATCC BAA-863 / DSM 15984 / KCTC 12145 / HTCC2597)</name>
    <name type="common">Oceanicola batsensis</name>
    <dbReference type="NCBI Taxonomy" id="252305"/>
    <lineage>
        <taxon>Bacteria</taxon>
        <taxon>Pseudomonadati</taxon>
        <taxon>Pseudomonadota</taxon>
        <taxon>Alphaproteobacteria</taxon>
        <taxon>Rhodobacterales</taxon>
        <taxon>Paracoccaceae</taxon>
        <taxon>Pseudooceanicola</taxon>
    </lineage>
</organism>
<gene>
    <name evidence="2" type="ORF">OB2597_05265</name>
</gene>
<accession>A3TSN8</accession>
<protein>
    <recommendedName>
        <fullName evidence="1">YjiS-like domain-containing protein</fullName>
    </recommendedName>
</protein>